<evidence type="ECO:0000256" key="1">
    <source>
        <dbReference type="SAM" id="Phobius"/>
    </source>
</evidence>
<dbReference type="EMBL" id="GG738881">
    <property type="protein sequence ID" value="EFC42154.1"/>
    <property type="molecule type" value="Genomic_DNA"/>
</dbReference>
<dbReference type="KEGG" id="ngr:NAEGRDRAFT_69987"/>
<dbReference type="InParanoid" id="D2VM25"/>
<dbReference type="SUPFAM" id="SSF48097">
    <property type="entry name" value="Regulator of G-protein signaling, RGS"/>
    <property type="match status" value="1"/>
</dbReference>
<feature type="transmembrane region" description="Helical" evidence="1">
    <location>
        <begin position="50"/>
        <end position="74"/>
    </location>
</feature>
<feature type="transmembrane region" description="Helical" evidence="1">
    <location>
        <begin position="86"/>
        <end position="109"/>
    </location>
</feature>
<dbReference type="InterPro" id="IPR036305">
    <property type="entry name" value="RGS_sf"/>
</dbReference>
<proteinExistence type="predicted"/>
<dbReference type="GeneID" id="8855526"/>
<dbReference type="PANTHER" id="PTHR10845:SF192">
    <property type="entry name" value="DOUBLE HIT, ISOFORM B"/>
    <property type="match status" value="1"/>
</dbReference>
<gene>
    <name evidence="3" type="ORF">NAEGRDRAFT_69987</name>
</gene>
<dbReference type="Gene3D" id="1.10.167.10">
    <property type="entry name" value="Regulator of G-protein Signalling 4, domain 2"/>
    <property type="match status" value="1"/>
</dbReference>
<dbReference type="Pfam" id="PF00615">
    <property type="entry name" value="RGS"/>
    <property type="match status" value="1"/>
</dbReference>
<feature type="transmembrane region" description="Helical" evidence="1">
    <location>
        <begin position="367"/>
        <end position="387"/>
    </location>
</feature>
<keyword evidence="4" id="KW-1185">Reference proteome</keyword>
<dbReference type="OrthoDB" id="196547at2759"/>
<accession>D2VM25</accession>
<keyword evidence="1" id="KW-1133">Transmembrane helix</keyword>
<dbReference type="RefSeq" id="XP_002674898.1">
    <property type="nucleotide sequence ID" value="XM_002674852.1"/>
</dbReference>
<sequence>MVFQLFATTADNFNATNNQTSAICDASFFNSTWSREFPGRVDYSLCPDTWVALCLTFLLIYLSTIFSSGLGVIWKRNSGHIQARSPIYLFFTLFSAFIFIFGMTMRFIVGRKIFPCGLVTIFFFTFPQAVTLPTIFRLMRTFLMHKINLQKTKLFDVDVNKGQVRVDQSQSALSETMSKTELKLVDSDISSEMSLTNVELNEGNEDGDVSNSKIEFKNLSDVKKEMRKLNIYNFLISYKFITVVYILAFVFGILLWVLIGVVEEVVYQKDPTKGRIFLLEGGILLFEHGCGLSTNTTIIIGVESIAYIILELVFFILCLMADRDSWGIKKESLALIFFQIVAAVLFIVCGSINVIKNLVDYYVPYGFLIWGYMLLEVIVCVSLPVLYSIGKEKKHQESGDTGFERLLKNKKTFDIVLDFARRSYCTESVLCWRDIERYKKSGKGNRKKIALHIVEAYLSLEAPLELNMPKIQERKQELSAIIENGSLELDLFNGIQEHCLHDMIDLMDRLSSANKEISEILRNSK</sequence>
<feature type="transmembrane region" description="Helical" evidence="1">
    <location>
        <begin position="333"/>
        <end position="355"/>
    </location>
</feature>
<protein>
    <submittedName>
        <fullName evidence="3">Predicted protein</fullName>
    </submittedName>
</protein>
<feature type="transmembrane region" description="Helical" evidence="1">
    <location>
        <begin position="298"/>
        <end position="321"/>
    </location>
</feature>
<evidence type="ECO:0000259" key="2">
    <source>
        <dbReference type="PROSITE" id="PS50132"/>
    </source>
</evidence>
<reference evidence="3 4" key="1">
    <citation type="journal article" date="2010" name="Cell">
        <title>The genome of Naegleria gruberi illuminates early eukaryotic versatility.</title>
        <authorList>
            <person name="Fritz-Laylin L.K."/>
            <person name="Prochnik S.E."/>
            <person name="Ginger M.L."/>
            <person name="Dacks J.B."/>
            <person name="Carpenter M.L."/>
            <person name="Field M.C."/>
            <person name="Kuo A."/>
            <person name="Paredez A."/>
            <person name="Chapman J."/>
            <person name="Pham J."/>
            <person name="Shu S."/>
            <person name="Neupane R."/>
            <person name="Cipriano M."/>
            <person name="Mancuso J."/>
            <person name="Tu H."/>
            <person name="Salamov A."/>
            <person name="Lindquist E."/>
            <person name="Shapiro H."/>
            <person name="Lucas S."/>
            <person name="Grigoriev I.V."/>
            <person name="Cande W.Z."/>
            <person name="Fulton C."/>
            <person name="Rokhsar D.S."/>
            <person name="Dawson S.C."/>
        </authorList>
    </citation>
    <scope>NUCLEOTIDE SEQUENCE [LARGE SCALE GENOMIC DNA]</scope>
    <source>
        <strain evidence="3 4">NEG-M</strain>
    </source>
</reference>
<dbReference type="VEuPathDB" id="AmoebaDB:NAEGRDRAFT_69987"/>
<dbReference type="InterPro" id="IPR016137">
    <property type="entry name" value="RGS"/>
</dbReference>
<feature type="transmembrane region" description="Helical" evidence="1">
    <location>
        <begin position="121"/>
        <end position="139"/>
    </location>
</feature>
<keyword evidence="1" id="KW-0812">Transmembrane</keyword>
<organism evidence="4">
    <name type="scientific">Naegleria gruberi</name>
    <name type="common">Amoeba</name>
    <dbReference type="NCBI Taxonomy" id="5762"/>
    <lineage>
        <taxon>Eukaryota</taxon>
        <taxon>Discoba</taxon>
        <taxon>Heterolobosea</taxon>
        <taxon>Tetramitia</taxon>
        <taxon>Eutetramitia</taxon>
        <taxon>Vahlkampfiidae</taxon>
        <taxon>Naegleria</taxon>
    </lineage>
</organism>
<feature type="domain" description="RGS" evidence="2">
    <location>
        <begin position="402"/>
        <end position="525"/>
    </location>
</feature>
<name>D2VM25_NAEGR</name>
<feature type="transmembrane region" description="Helical" evidence="1">
    <location>
        <begin position="236"/>
        <end position="259"/>
    </location>
</feature>
<dbReference type="AlphaFoldDB" id="D2VM25"/>
<dbReference type="PROSITE" id="PS50132">
    <property type="entry name" value="RGS"/>
    <property type="match status" value="1"/>
</dbReference>
<dbReference type="Proteomes" id="UP000006671">
    <property type="component" value="Unassembled WGS sequence"/>
</dbReference>
<dbReference type="PANTHER" id="PTHR10845">
    <property type="entry name" value="REGULATOR OF G PROTEIN SIGNALING"/>
    <property type="match status" value="1"/>
</dbReference>
<dbReference type="InterPro" id="IPR044926">
    <property type="entry name" value="RGS_subdomain_2"/>
</dbReference>
<keyword evidence="1" id="KW-0472">Membrane</keyword>
<evidence type="ECO:0000313" key="4">
    <source>
        <dbReference type="Proteomes" id="UP000006671"/>
    </source>
</evidence>
<evidence type="ECO:0000313" key="3">
    <source>
        <dbReference type="EMBL" id="EFC42154.1"/>
    </source>
</evidence>